<accession>A0A9X4FKC7</accession>
<comment type="caution">
    <text evidence="2">The sequence shown here is derived from an EMBL/GenBank/DDBJ whole genome shotgun (WGS) entry which is preliminary data.</text>
</comment>
<proteinExistence type="predicted"/>
<evidence type="ECO:0000313" key="2">
    <source>
        <dbReference type="EMBL" id="MDE1359024.1"/>
    </source>
</evidence>
<sequence>METQAVASTDFWTLIIAAYAAVISTFVFGWDAYKWLASGAKISLSATPHMKLYGGYQEDDNVYISVIATNVGDQPTTIVNLGGMYYDSFWQAYLFRRKPTESFVVTEPSQAQRIPYRFEVGDQWMGLMDQTDDFVTKAKTGYLFLILYTVGSGKGKRVRVKITEDT</sequence>
<reference evidence="2" key="1">
    <citation type="submission" date="2022-02" db="EMBL/GenBank/DDBJ databases">
        <title>Emergence and expansion in Europe of a Vibrio aestuarianus clonal complex pathogenic for oysters.</title>
        <authorList>
            <person name="Mesnil A."/>
            <person name="Travers M.-A."/>
        </authorList>
    </citation>
    <scope>NUCLEOTIDE SEQUENCE</scope>
    <source>
        <strain evidence="2">151-ITT-15-cp-1</strain>
    </source>
</reference>
<evidence type="ECO:0000313" key="3">
    <source>
        <dbReference type="Proteomes" id="UP001140973"/>
    </source>
</evidence>
<protein>
    <submittedName>
        <fullName evidence="2">Uncharacterized protein</fullName>
    </submittedName>
</protein>
<feature type="transmembrane region" description="Helical" evidence="1">
    <location>
        <begin position="12"/>
        <end position="33"/>
    </location>
</feature>
<dbReference type="RefSeq" id="WP_274674276.1">
    <property type="nucleotide sequence ID" value="NZ_JAKNAP010000122.1"/>
</dbReference>
<dbReference type="EMBL" id="JAKNAP010000122">
    <property type="protein sequence ID" value="MDE1359024.1"/>
    <property type="molecule type" value="Genomic_DNA"/>
</dbReference>
<keyword evidence="1" id="KW-1133">Transmembrane helix</keyword>
<organism evidence="2 3">
    <name type="scientific">Vibrio aestuarianus</name>
    <dbReference type="NCBI Taxonomy" id="28171"/>
    <lineage>
        <taxon>Bacteria</taxon>
        <taxon>Pseudomonadati</taxon>
        <taxon>Pseudomonadota</taxon>
        <taxon>Gammaproteobacteria</taxon>
        <taxon>Vibrionales</taxon>
        <taxon>Vibrionaceae</taxon>
        <taxon>Vibrio</taxon>
    </lineage>
</organism>
<dbReference type="AlphaFoldDB" id="A0A9X4FKC7"/>
<dbReference type="Proteomes" id="UP001140973">
    <property type="component" value="Unassembled WGS sequence"/>
</dbReference>
<name>A0A9X4FKC7_9VIBR</name>
<keyword evidence="1" id="KW-0812">Transmembrane</keyword>
<gene>
    <name evidence="2" type="ORF">L9W73_17250</name>
</gene>
<keyword evidence="1" id="KW-0472">Membrane</keyword>
<evidence type="ECO:0000256" key="1">
    <source>
        <dbReference type="SAM" id="Phobius"/>
    </source>
</evidence>